<dbReference type="GO" id="GO:0043571">
    <property type="term" value="P:maintenance of CRISPR repeat elements"/>
    <property type="evidence" value="ECO:0007669"/>
    <property type="project" value="InterPro"/>
</dbReference>
<evidence type="ECO:0000256" key="1">
    <source>
        <dbReference type="ARBA" id="ARBA00022722"/>
    </source>
</evidence>
<dbReference type="InterPro" id="IPR048846">
    <property type="entry name" value="PaaX-like_central"/>
</dbReference>
<keyword evidence="4" id="KW-0378">Hydrolase</keyword>
<gene>
    <name evidence="8" type="ORF">A2V71_04755</name>
</gene>
<protein>
    <submittedName>
        <fullName evidence="8">CRISPR-associated endonuclease Cas2</fullName>
    </submittedName>
</protein>
<dbReference type="PANTHER" id="PTHR30319:SF1">
    <property type="entry name" value="TRANSCRIPTIONAL REPRESSOR PAAX"/>
    <property type="match status" value="1"/>
</dbReference>
<evidence type="ECO:0000256" key="2">
    <source>
        <dbReference type="ARBA" id="ARBA00022723"/>
    </source>
</evidence>
<evidence type="ECO:0000313" key="9">
    <source>
        <dbReference type="Proteomes" id="UP000178764"/>
    </source>
</evidence>
<name>A0A1F5DMZ6_9BACT</name>
<comment type="caution">
    <text evidence="8">The sequence shown here is derived from an EMBL/GenBank/DDBJ whole genome shotgun (WGS) entry which is preliminary data.</text>
</comment>
<dbReference type="PANTHER" id="PTHR30319">
    <property type="entry name" value="PHENYLACETIC ACID REGULATOR-RELATED TRANSCRIPTIONAL REPRESSOR"/>
    <property type="match status" value="1"/>
</dbReference>
<dbReference type="AlphaFoldDB" id="A0A1F5DMZ6"/>
<dbReference type="Proteomes" id="UP000178764">
    <property type="component" value="Unassembled WGS sequence"/>
</dbReference>
<evidence type="ECO:0000256" key="5">
    <source>
        <dbReference type="ARBA" id="ARBA00022842"/>
    </source>
</evidence>
<evidence type="ECO:0000256" key="4">
    <source>
        <dbReference type="ARBA" id="ARBA00022801"/>
    </source>
</evidence>
<keyword evidence="5" id="KW-0460">Magnesium</keyword>
<keyword evidence="1" id="KW-0540">Nuclease</keyword>
<keyword evidence="3 8" id="KW-0255">Endonuclease</keyword>
<dbReference type="Gene3D" id="3.30.70.2650">
    <property type="match status" value="1"/>
</dbReference>
<dbReference type="SUPFAM" id="SSF143430">
    <property type="entry name" value="TTP0101/SSO1404-like"/>
    <property type="match status" value="1"/>
</dbReference>
<dbReference type="SUPFAM" id="SSF46785">
    <property type="entry name" value="Winged helix' DNA-binding domain"/>
    <property type="match status" value="1"/>
</dbReference>
<proteinExistence type="predicted"/>
<keyword evidence="2" id="KW-0479">Metal-binding</keyword>
<keyword evidence="6" id="KW-0051">Antiviral defense</keyword>
<sequence>MKNSTKKKVKQKLTLVKEILLQVYDTGRDIQEIFTNPYQWESYSNRTKQTVYDTINRLEKEGYIKKVETAGRKRYIATLRGKAKILAHIKKDKKWDGKWRIVVFDVPERKRKMRNFFRNSLFNIGFRKLQESVWICPYNIADTVEELIELCQAKPYIHYLLVEELDNKDVLMKLFNVSDKTTK</sequence>
<evidence type="ECO:0000256" key="3">
    <source>
        <dbReference type="ARBA" id="ARBA00022759"/>
    </source>
</evidence>
<dbReference type="NCBIfam" id="TIGR01573">
    <property type="entry name" value="cas2"/>
    <property type="match status" value="1"/>
</dbReference>
<dbReference type="GO" id="GO:0004521">
    <property type="term" value="F:RNA endonuclease activity"/>
    <property type="evidence" value="ECO:0007669"/>
    <property type="project" value="InterPro"/>
</dbReference>
<evidence type="ECO:0000259" key="7">
    <source>
        <dbReference type="Pfam" id="PF20803"/>
    </source>
</evidence>
<reference evidence="8 9" key="1">
    <citation type="journal article" date="2016" name="Nat. Commun.">
        <title>Thousands of microbial genomes shed light on interconnected biogeochemical processes in an aquifer system.</title>
        <authorList>
            <person name="Anantharaman K."/>
            <person name="Brown C.T."/>
            <person name="Hug L.A."/>
            <person name="Sharon I."/>
            <person name="Castelle C.J."/>
            <person name="Probst A.J."/>
            <person name="Thomas B.C."/>
            <person name="Singh A."/>
            <person name="Wilkins M.J."/>
            <person name="Karaoz U."/>
            <person name="Brodie E.L."/>
            <person name="Williams K.H."/>
            <person name="Hubbard S.S."/>
            <person name="Banfield J.F."/>
        </authorList>
    </citation>
    <scope>NUCLEOTIDE SEQUENCE [LARGE SCALE GENOMIC DNA]</scope>
</reference>
<feature type="domain" description="Transcriptional repressor PaaX-like central Cas2-like" evidence="7">
    <location>
        <begin position="93"/>
        <end position="166"/>
    </location>
</feature>
<evidence type="ECO:0000313" key="8">
    <source>
        <dbReference type="EMBL" id="OGD56411.1"/>
    </source>
</evidence>
<dbReference type="InterPro" id="IPR021127">
    <property type="entry name" value="CRISPR_associated_Cas2"/>
</dbReference>
<organism evidence="8 9">
    <name type="scientific">Candidatus Berkelbacteria bacterium RBG_13_40_8</name>
    <dbReference type="NCBI Taxonomy" id="1797467"/>
    <lineage>
        <taxon>Bacteria</taxon>
        <taxon>Candidatus Berkelbacteria</taxon>
    </lineage>
</organism>
<dbReference type="GO" id="GO:0006351">
    <property type="term" value="P:DNA-templated transcription"/>
    <property type="evidence" value="ECO:0007669"/>
    <property type="project" value="TreeGrafter"/>
</dbReference>
<evidence type="ECO:0000256" key="6">
    <source>
        <dbReference type="ARBA" id="ARBA00023118"/>
    </source>
</evidence>
<accession>A0A1F5DMZ6</accession>
<dbReference type="Pfam" id="PF20803">
    <property type="entry name" value="PaaX_M"/>
    <property type="match status" value="1"/>
</dbReference>
<dbReference type="EMBL" id="MEZT01000021">
    <property type="protein sequence ID" value="OGD56411.1"/>
    <property type="molecule type" value="Genomic_DNA"/>
</dbReference>
<dbReference type="InterPro" id="IPR036390">
    <property type="entry name" value="WH_DNA-bd_sf"/>
</dbReference>